<dbReference type="VEuPathDB" id="GiardiaDB:SS50377_26177"/>
<dbReference type="OrthoDB" id="41362at2759"/>
<dbReference type="SUPFAM" id="SSF55469">
    <property type="entry name" value="FMN-dependent nitroreductase-like"/>
    <property type="match status" value="1"/>
</dbReference>
<evidence type="ECO:0000313" key="4">
    <source>
        <dbReference type="EMBL" id="KAH0571977.1"/>
    </source>
</evidence>
<dbReference type="Gene3D" id="3.30.70.20">
    <property type="match status" value="1"/>
</dbReference>
<keyword evidence="5" id="KW-1185">Reference proteome</keyword>
<evidence type="ECO:0000313" key="3">
    <source>
        <dbReference type="EMBL" id="KAH0569318.1"/>
    </source>
</evidence>
<evidence type="ECO:0000313" key="5">
    <source>
        <dbReference type="Proteomes" id="UP000018208"/>
    </source>
</evidence>
<dbReference type="Gene3D" id="3.40.109.10">
    <property type="entry name" value="NADH Oxidase"/>
    <property type="match status" value="1"/>
</dbReference>
<organism evidence="2">
    <name type="scientific">Spironucleus salmonicida</name>
    <dbReference type="NCBI Taxonomy" id="348837"/>
    <lineage>
        <taxon>Eukaryota</taxon>
        <taxon>Metamonada</taxon>
        <taxon>Diplomonadida</taxon>
        <taxon>Hexamitidae</taxon>
        <taxon>Hexamitinae</taxon>
        <taxon>Spironucleus</taxon>
    </lineage>
</organism>
<dbReference type="SUPFAM" id="SSF54862">
    <property type="entry name" value="4Fe-4S ferredoxins"/>
    <property type="match status" value="1"/>
</dbReference>
<dbReference type="InterPro" id="IPR050627">
    <property type="entry name" value="Nitroreductase/BluB"/>
</dbReference>
<dbReference type="EMBL" id="KI546102">
    <property type="protein sequence ID" value="EST44909.1"/>
    <property type="molecule type" value="Genomic_DNA"/>
</dbReference>
<evidence type="ECO:0000313" key="2">
    <source>
        <dbReference type="EMBL" id="EST44909.1"/>
    </source>
</evidence>
<accession>V6LVR2</accession>
<gene>
    <name evidence="2" type="ORF">SS50377_15203</name>
    <name evidence="4" type="ORF">SS50377_26177</name>
    <name evidence="3" type="ORF">SS50377_28814</name>
</gene>
<dbReference type="InterPro" id="IPR029479">
    <property type="entry name" value="Nitroreductase"/>
</dbReference>
<feature type="domain" description="4Fe-4S ferredoxin-type" evidence="1">
    <location>
        <begin position="30"/>
        <end position="59"/>
    </location>
</feature>
<sequence length="250" mass="27857">MSIKILANCVGCQACYNICPTKAFQFIDKMPIFARPDSCMSCGHCYAICPVGAITIFDKEPDSEPLEPPHTVEGAIKFRRSVRRFAPQPLPKEFISDIIDITKFCPSARNLRPIRYVVLSRTAMDCLAEEIAKSCDSAFPGLHKLQSRFDVIFRGAQHCIVTYAEITAVSVVQDSAIQISTLELYCQNKGIGCVWIGFLTKACKVNPSLLRLMNLDCDHVQVLSCLGIGIPAIKYKRSVARKDEIITFRD</sequence>
<dbReference type="EMBL" id="AUWU02000006">
    <property type="protein sequence ID" value="KAH0571977.1"/>
    <property type="molecule type" value="Genomic_DNA"/>
</dbReference>
<dbReference type="Pfam" id="PF12838">
    <property type="entry name" value="Fer4_7"/>
    <property type="match status" value="1"/>
</dbReference>
<reference evidence="3" key="2">
    <citation type="submission" date="2020-12" db="EMBL/GenBank/DDBJ databases">
        <title>New Spironucleus salmonicida genome in near-complete chromosomes.</title>
        <authorList>
            <person name="Xu F."/>
            <person name="Kurt Z."/>
            <person name="Jimenez-Gonzalez A."/>
            <person name="Astvaldsson A."/>
            <person name="Andersson J.O."/>
            <person name="Svard S.G."/>
        </authorList>
    </citation>
    <scope>NUCLEOTIDE SEQUENCE</scope>
    <source>
        <strain evidence="3">ATCC 50377</strain>
    </source>
</reference>
<dbReference type="AlphaFoldDB" id="V6LVR2"/>
<dbReference type="Proteomes" id="UP000018208">
    <property type="component" value="Unassembled WGS sequence"/>
</dbReference>
<protein>
    <submittedName>
        <fullName evidence="2">Nitroreductase</fullName>
    </submittedName>
</protein>
<dbReference type="PANTHER" id="PTHR23026:SF124">
    <property type="entry name" value="NITROREDUCTASE FD-NR2"/>
    <property type="match status" value="1"/>
</dbReference>
<reference evidence="2 3" key="1">
    <citation type="journal article" date="2014" name="PLoS Genet.">
        <title>The Genome of Spironucleus salmonicida Highlights a Fish Pathogen Adapted to Fluctuating Environments.</title>
        <authorList>
            <person name="Xu F."/>
            <person name="Jerlstrom-Hultqvist J."/>
            <person name="Einarsson E."/>
            <person name="Astvaldsson A."/>
            <person name="Svard S.G."/>
            <person name="Andersson J.O."/>
        </authorList>
    </citation>
    <scope>NUCLEOTIDE SEQUENCE</scope>
    <source>
        <strain evidence="3">ATCC 50377</strain>
    </source>
</reference>
<dbReference type="EMBL" id="AUWU02000031">
    <property type="protein sequence ID" value="KAH0569318.1"/>
    <property type="molecule type" value="Genomic_DNA"/>
</dbReference>
<dbReference type="VEuPathDB" id="GiardiaDB:SS50377_28814"/>
<dbReference type="GO" id="GO:0016491">
    <property type="term" value="F:oxidoreductase activity"/>
    <property type="evidence" value="ECO:0007669"/>
    <property type="project" value="InterPro"/>
</dbReference>
<dbReference type="Pfam" id="PF00881">
    <property type="entry name" value="Nitroreductase"/>
    <property type="match status" value="1"/>
</dbReference>
<dbReference type="PROSITE" id="PS51379">
    <property type="entry name" value="4FE4S_FER_2"/>
    <property type="match status" value="2"/>
</dbReference>
<evidence type="ECO:0000259" key="1">
    <source>
        <dbReference type="PROSITE" id="PS51379"/>
    </source>
</evidence>
<proteinExistence type="predicted"/>
<dbReference type="InterPro" id="IPR017900">
    <property type="entry name" value="4Fe4S_Fe_S_CS"/>
</dbReference>
<dbReference type="InterPro" id="IPR017896">
    <property type="entry name" value="4Fe4S_Fe-S-bd"/>
</dbReference>
<dbReference type="PROSITE" id="PS00198">
    <property type="entry name" value="4FE4S_FER_1"/>
    <property type="match status" value="2"/>
</dbReference>
<feature type="domain" description="4Fe-4S ferredoxin-type" evidence="1">
    <location>
        <begin position="1"/>
        <end position="29"/>
    </location>
</feature>
<dbReference type="InterPro" id="IPR000415">
    <property type="entry name" value="Nitroreductase-like"/>
</dbReference>
<dbReference type="PANTHER" id="PTHR23026">
    <property type="entry name" value="NADPH NITROREDUCTASE"/>
    <property type="match status" value="1"/>
</dbReference>
<name>V6LVR2_9EUKA</name>